<sequence>MAGTQPIQAPAIDIEPAEHARGDFDARVRWHPHFVLRIGGEPVAAARALRSGLTAAAHDRLGQARAQARKDAAAACALIEAAVAQTDERTRIRNLLQLKRDLFNLRLPQPSLLTSLGPYIDEITRGPIEAVTELAALEDARTCAYQGDLDVEAAVLRGAAVLPNLRAALRASSPPLDQAIRKLEAGETPRRKDMANLYLGLSSFLTRATLKTSPKSSLTLVALGTWDQQGGADTLALALNDIAVRRDVRLRESVIERALRPLLASASRLASHTIVTANPTILIVGELAEWQRIAWSETPESETFGIAATTNRVRLAPGLLGIVRDLASAPMPRTLVDYAGHLRTHFDIGEAERIDALIERLVSLDLLVLRNENPQQGEILDRARSVAASLRRPLADEIAKRLDELAAARPAMVEPVLDELLSEAGASVRAAQMRPILHEDCVIESPAIRLHRNAVGDLRTDLADLLMLLPLLRGYSWASAWVTRHFVAQFGTGGQCRDPIAFLTATAELMAAPSEDPSAAPPWHSDTVPDDPDALALDTVSSDFADALRDRNAGTEDWTIPGHLVRRFFERIPASYRRRARSHCINGQFLMQAGARHFLVNAVYPGNARMTSRFLDHGDAVSAYLDDLAPGRTIAIPGVFGFNANRHPRLCDSEISIPLYPADFAGTDHVPVHACRLRHDPRRNQLVLEGPAGERLNPYYFGILNSWALPPVHRLLDWTNGATDLPFSIGSGVFARERGPARQQIQTRPRLRLGKLVLARRTHRIAIEALPDPTMSDLAFYVALRDTWRTHDLPPKAFFHASNTQSSRPDGDPRPVKARKPMYLDIDSVWLVKAFQRALRNMRGHVSITEVLPEPGDTPVSISGEPHTAEITIELGVREADV</sequence>
<dbReference type="Proteomes" id="UP001273531">
    <property type="component" value="Unassembled WGS sequence"/>
</dbReference>
<keyword evidence="4" id="KW-1185">Reference proteome</keyword>
<feature type="domain" description="Lantibiotic dehydratase N-terminal" evidence="2">
    <location>
        <begin position="163"/>
        <end position="493"/>
    </location>
</feature>
<evidence type="ECO:0000313" key="3">
    <source>
        <dbReference type="EMBL" id="MDV3456058.1"/>
    </source>
</evidence>
<dbReference type="Pfam" id="PF04738">
    <property type="entry name" value="Lant_dehydr_N"/>
    <property type="match status" value="1"/>
</dbReference>
<accession>A0ABU3Y3Y4</accession>
<dbReference type="EMBL" id="JAWJEJ010000001">
    <property type="protein sequence ID" value="MDV3456058.1"/>
    <property type="molecule type" value="Genomic_DNA"/>
</dbReference>
<evidence type="ECO:0000313" key="4">
    <source>
        <dbReference type="Proteomes" id="UP001273531"/>
    </source>
</evidence>
<evidence type="ECO:0000259" key="2">
    <source>
        <dbReference type="Pfam" id="PF04738"/>
    </source>
</evidence>
<comment type="caution">
    <text evidence="3">The sequence shown here is derived from an EMBL/GenBank/DDBJ whole genome shotgun (WGS) entry which is preliminary data.</text>
</comment>
<dbReference type="InterPro" id="IPR006827">
    <property type="entry name" value="Lant_deHydtase_N"/>
</dbReference>
<protein>
    <recommendedName>
        <fullName evidence="2">Lantibiotic dehydratase N-terminal domain-containing protein</fullName>
    </recommendedName>
</protein>
<organism evidence="3 4">
    <name type="scientific">Sphingomonas agrestis</name>
    <dbReference type="NCBI Taxonomy" id="3080540"/>
    <lineage>
        <taxon>Bacteria</taxon>
        <taxon>Pseudomonadati</taxon>
        <taxon>Pseudomonadota</taxon>
        <taxon>Alphaproteobacteria</taxon>
        <taxon>Sphingomonadales</taxon>
        <taxon>Sphingomonadaceae</taxon>
        <taxon>Sphingomonas</taxon>
    </lineage>
</organism>
<feature type="region of interest" description="Disordered" evidence="1">
    <location>
        <begin position="799"/>
        <end position="818"/>
    </location>
</feature>
<dbReference type="RefSeq" id="WP_317225257.1">
    <property type="nucleotide sequence ID" value="NZ_JAWJEJ010000001.1"/>
</dbReference>
<reference evidence="3 4" key="1">
    <citation type="submission" date="2023-10" db="EMBL/GenBank/DDBJ databases">
        <title>Sphingomonas sp. HF-S4 16S ribosomal RNA gene Genome sequencing and assembly.</title>
        <authorList>
            <person name="Lee H."/>
        </authorList>
    </citation>
    <scope>NUCLEOTIDE SEQUENCE [LARGE SCALE GENOMIC DNA]</scope>
    <source>
        <strain evidence="3 4">HF-S4</strain>
    </source>
</reference>
<proteinExistence type="predicted"/>
<evidence type="ECO:0000256" key="1">
    <source>
        <dbReference type="SAM" id="MobiDB-lite"/>
    </source>
</evidence>
<name>A0ABU3Y3Y4_9SPHN</name>
<gene>
    <name evidence="3" type="ORF">RZN05_03620</name>
</gene>